<dbReference type="PROSITE" id="PS50192">
    <property type="entry name" value="T_SNARE"/>
    <property type="match status" value="1"/>
</dbReference>
<evidence type="ECO:0000256" key="1">
    <source>
        <dbReference type="ARBA" id="ARBA00004429"/>
    </source>
</evidence>
<keyword evidence="7" id="KW-0472">Membrane</keyword>
<dbReference type="Gene3D" id="1.20.58.920">
    <property type="match status" value="1"/>
</dbReference>
<keyword evidence="7" id="KW-0812">Transmembrane</keyword>
<dbReference type="SMART" id="SM00283">
    <property type="entry name" value="MA"/>
    <property type="match status" value="1"/>
</dbReference>
<proteinExistence type="inferred from homology"/>
<evidence type="ECO:0000313" key="12">
    <source>
        <dbReference type="Proteomes" id="UP001597295"/>
    </source>
</evidence>
<evidence type="ECO:0000313" key="11">
    <source>
        <dbReference type="EMBL" id="MFD2261260.1"/>
    </source>
</evidence>
<evidence type="ECO:0000259" key="8">
    <source>
        <dbReference type="PROSITE" id="PS50111"/>
    </source>
</evidence>
<keyword evidence="2" id="KW-1003">Cell membrane</keyword>
<keyword evidence="2" id="KW-0997">Cell inner membrane</keyword>
<dbReference type="Gene3D" id="6.10.340.10">
    <property type="match status" value="1"/>
</dbReference>
<name>A0ABW5DKI4_9PROT</name>
<dbReference type="PANTHER" id="PTHR32089:SF112">
    <property type="entry name" value="LYSOZYME-LIKE PROTEIN-RELATED"/>
    <property type="match status" value="1"/>
</dbReference>
<evidence type="ECO:0000256" key="5">
    <source>
        <dbReference type="PROSITE-ProRule" id="PRU00284"/>
    </source>
</evidence>
<dbReference type="InterPro" id="IPR000727">
    <property type="entry name" value="T_SNARE_dom"/>
</dbReference>
<comment type="caution">
    <text evidence="11">The sequence shown here is derived from an EMBL/GenBank/DDBJ whole genome shotgun (WGS) entry which is preliminary data.</text>
</comment>
<dbReference type="PROSITE" id="PS50111">
    <property type="entry name" value="CHEMOTAXIS_TRANSDUC_2"/>
    <property type="match status" value="1"/>
</dbReference>
<dbReference type="EMBL" id="JBHUIP010000001">
    <property type="protein sequence ID" value="MFD2261260.1"/>
    <property type="molecule type" value="Genomic_DNA"/>
</dbReference>
<evidence type="ECO:0000256" key="6">
    <source>
        <dbReference type="SAM" id="MobiDB-lite"/>
    </source>
</evidence>
<evidence type="ECO:0000256" key="3">
    <source>
        <dbReference type="ARBA" id="ARBA00023224"/>
    </source>
</evidence>
<keyword evidence="3 5" id="KW-0807">Transducer</keyword>
<comment type="subcellular location">
    <subcellularLocation>
        <location evidence="1">Cell inner membrane</location>
        <topology evidence="1">Multi-pass membrane protein</topology>
    </subcellularLocation>
</comment>
<sequence>MHLGIRGQLMIAFGAVVSTTLVAAGVGLWATRSVSQQTSFVTEHQMPALVLVANLQQRATEAASAAGDLSRVTSSEEFSKVSNRQLNAMDALKAALGELSTKNGMDVAASAAEFERLNAAAGKLGGLVQQRLQIVAEGESRMGYVNSSRDAFTRAIKEPSEEAIATLAKSAKELPESTTQQINEVVNGLVQTLIPLFQTGQILSDLHSSLQVGQTAKDIDAVETAWEDYYTPQMQMSQSIQRLDSSGDSIGKEFAASLGELDTLISEPMDIFDALRAKYDTSATAQARAEAAKDTDARVATILSKILSIQEAIFPAVEGLRASSQVRGRNLSTAITSAMRDFVDRDIAEYQRLLQLSSNGNYLVSMLAESANAPTTARLDTLENQIKGVVQSIEASVKEFDANKHKDIIASTELLLGFASGSGGVPSLRREQITIENNSLAVVTETTERASRMVASAEALSASARSQADAAGAAVKAAAANAENLLWVIVAGALVLAVLIVWLYVGRRIVARLTLLADAMRKIAGGDLNVATNVSGEDEVGEMARALEIFRANASEIATAQAEAQAARERSIAERRQARLEMADGFEASVKQVVDRVTSAVQGLRHTAETMGQSAGDTMREASAAAESSQRATHSVHTVAAAAEELLASIREIGQQVQRSSNATQKAVTDAQDTQNTVTELSQSAQRIDEVVKLINGIAAQTNLLALNATIEAARAGDAGKGFAVVAGEVKNLANQTAQATEEISQQIAAVQSSTGAVVGAISQIAKTVTELNEISSVIAAAVEQQGAATQEIARSVDEAAGNTGDALGRIDIVRGAAETAGQSATDLNTAARSMAQDADALNHEVDGFLKQIRA</sequence>
<organism evidence="11 12">
    <name type="scientific">Lacibacterium aquatile</name>
    <dbReference type="NCBI Taxonomy" id="1168082"/>
    <lineage>
        <taxon>Bacteria</taxon>
        <taxon>Pseudomonadati</taxon>
        <taxon>Pseudomonadota</taxon>
        <taxon>Alphaproteobacteria</taxon>
        <taxon>Rhodospirillales</taxon>
        <taxon>Rhodospirillaceae</taxon>
    </lineage>
</organism>
<dbReference type="RefSeq" id="WP_379873788.1">
    <property type="nucleotide sequence ID" value="NZ_JBHUIP010000001.1"/>
</dbReference>
<dbReference type="Proteomes" id="UP001597295">
    <property type="component" value="Unassembled WGS sequence"/>
</dbReference>
<feature type="transmembrane region" description="Helical" evidence="7">
    <location>
        <begin position="9"/>
        <end position="30"/>
    </location>
</feature>
<dbReference type="Gene3D" id="1.10.287.950">
    <property type="entry name" value="Methyl-accepting chemotaxis protein"/>
    <property type="match status" value="1"/>
</dbReference>
<protein>
    <submittedName>
        <fullName evidence="11">Methyl-accepting chemotaxis protein</fullName>
    </submittedName>
</protein>
<feature type="domain" description="Methyl-accepting transducer" evidence="8">
    <location>
        <begin position="593"/>
        <end position="836"/>
    </location>
</feature>
<dbReference type="Pfam" id="PF00672">
    <property type="entry name" value="HAMP"/>
    <property type="match status" value="1"/>
</dbReference>
<feature type="region of interest" description="Disordered" evidence="6">
    <location>
        <begin position="611"/>
        <end position="632"/>
    </location>
</feature>
<feature type="domain" description="HAMP" evidence="10">
    <location>
        <begin position="507"/>
        <end position="559"/>
    </location>
</feature>
<keyword evidence="12" id="KW-1185">Reference proteome</keyword>
<keyword evidence="7" id="KW-1133">Transmembrane helix</keyword>
<gene>
    <name evidence="11" type="ORF">ACFSM5_00050</name>
</gene>
<dbReference type="PANTHER" id="PTHR32089">
    <property type="entry name" value="METHYL-ACCEPTING CHEMOTAXIS PROTEIN MCPB"/>
    <property type="match status" value="1"/>
</dbReference>
<dbReference type="PROSITE" id="PS50885">
    <property type="entry name" value="HAMP"/>
    <property type="match status" value="1"/>
</dbReference>
<dbReference type="CDD" id="cd06225">
    <property type="entry name" value="HAMP"/>
    <property type="match status" value="1"/>
</dbReference>
<feature type="transmembrane region" description="Helical" evidence="7">
    <location>
        <begin position="485"/>
        <end position="505"/>
    </location>
</feature>
<feature type="domain" description="T-SNARE coiled-coil homology" evidence="9">
    <location>
        <begin position="762"/>
        <end position="814"/>
    </location>
</feature>
<accession>A0ABW5DKI4</accession>
<dbReference type="Pfam" id="PF00015">
    <property type="entry name" value="MCPsignal"/>
    <property type="match status" value="1"/>
</dbReference>
<dbReference type="SMART" id="SM00304">
    <property type="entry name" value="HAMP"/>
    <property type="match status" value="1"/>
</dbReference>
<dbReference type="SUPFAM" id="SSF58104">
    <property type="entry name" value="Methyl-accepting chemotaxis protein (MCP) signaling domain"/>
    <property type="match status" value="1"/>
</dbReference>
<dbReference type="InterPro" id="IPR038188">
    <property type="entry name" value="TorS_sensor_sf"/>
</dbReference>
<dbReference type="InterPro" id="IPR004089">
    <property type="entry name" value="MCPsignal_dom"/>
</dbReference>
<evidence type="ECO:0000256" key="7">
    <source>
        <dbReference type="SAM" id="Phobius"/>
    </source>
</evidence>
<feature type="compositionally biased region" description="Low complexity" evidence="6">
    <location>
        <begin position="621"/>
        <end position="632"/>
    </location>
</feature>
<evidence type="ECO:0000259" key="10">
    <source>
        <dbReference type="PROSITE" id="PS50885"/>
    </source>
</evidence>
<evidence type="ECO:0000256" key="4">
    <source>
        <dbReference type="ARBA" id="ARBA00029447"/>
    </source>
</evidence>
<reference evidence="12" key="1">
    <citation type="journal article" date="2019" name="Int. J. Syst. Evol. Microbiol.">
        <title>The Global Catalogue of Microorganisms (GCM) 10K type strain sequencing project: providing services to taxonomists for standard genome sequencing and annotation.</title>
        <authorList>
            <consortium name="The Broad Institute Genomics Platform"/>
            <consortium name="The Broad Institute Genome Sequencing Center for Infectious Disease"/>
            <person name="Wu L."/>
            <person name="Ma J."/>
        </authorList>
    </citation>
    <scope>NUCLEOTIDE SEQUENCE [LARGE SCALE GENOMIC DNA]</scope>
    <source>
        <strain evidence="12">CGMCC 1.19062</strain>
    </source>
</reference>
<evidence type="ECO:0000259" key="9">
    <source>
        <dbReference type="PROSITE" id="PS50192"/>
    </source>
</evidence>
<evidence type="ECO:0000256" key="2">
    <source>
        <dbReference type="ARBA" id="ARBA00022519"/>
    </source>
</evidence>
<dbReference type="InterPro" id="IPR003660">
    <property type="entry name" value="HAMP_dom"/>
</dbReference>
<comment type="similarity">
    <text evidence="4">Belongs to the methyl-accepting chemotaxis (MCP) protein family.</text>
</comment>